<dbReference type="CDD" id="cd23128">
    <property type="entry name" value="RING-HC_MIP1-like"/>
    <property type="match status" value="1"/>
</dbReference>
<evidence type="ECO:0000259" key="2">
    <source>
        <dbReference type="PROSITE" id="PS50089"/>
    </source>
</evidence>
<dbReference type="GO" id="GO:0016811">
    <property type="term" value="F:hydrolase activity, acting on carbon-nitrogen (but not peptide) bonds, in linear amides"/>
    <property type="evidence" value="ECO:0007669"/>
    <property type="project" value="InterPro"/>
</dbReference>
<dbReference type="InterPro" id="IPR011697">
    <property type="entry name" value="Peptidase_C26"/>
</dbReference>
<sequence>MDEIRRLHVSDTSIDKEKDSIELSLAKLCLERNIPYMGICRGSQVLNVACGGTLYQNIGKELSKKCPESERVMHINYDDYDGHRHVVKVVENTPLHHWFKDSLEENGKMEIFVNSYHHQGGKRLAQRFVPMAFAPDGLIEGFYDPDAYNPEEDHQNCNFAIAIKEFVKAVIAYQKRLNRLALPLKLNKEMENKRKKIVRSFSVAKNLYTTGRGRNSLKESELEAGAEFLEQVKSFLGGLLTDLHSKCKKLSFIEGIEEAKRFLFVLYQIDDTSDPNRVKMGEELKAKEEALALVEVERCSKEAAEANNRRNLKALRLKIEIEIQRRKDDLLRLEQELACLKVSAHSADLHRKSNTSLTSESEGAKLQREKIAQLFQELYNNIEGLSDTEVSGDRECILCKKDQVSIVFLPCGHQVMCAGCSEVYGRKSKAVCPCCHVPIEKRIRVFGEFLDWRRVFVESKCM</sequence>
<evidence type="ECO:0000256" key="1">
    <source>
        <dbReference type="PROSITE-ProRule" id="PRU00175"/>
    </source>
</evidence>
<dbReference type="InterPro" id="IPR029062">
    <property type="entry name" value="Class_I_gatase-like"/>
</dbReference>
<dbReference type="Gene3D" id="3.40.50.880">
    <property type="match status" value="1"/>
</dbReference>
<dbReference type="PANTHER" id="PTHR43235:SF1">
    <property type="entry name" value="GLUTAMINE AMIDOTRANSFERASE PB2B2.05-RELATED"/>
    <property type="match status" value="1"/>
</dbReference>
<dbReference type="Pfam" id="PF07722">
    <property type="entry name" value="Peptidase_C26"/>
    <property type="match status" value="1"/>
</dbReference>
<dbReference type="InterPro" id="IPR044668">
    <property type="entry name" value="PuuD-like"/>
</dbReference>
<comment type="caution">
    <text evidence="3">The sequence shown here is derived from an EMBL/GenBank/DDBJ whole genome shotgun (WGS) entry which is preliminary data.</text>
</comment>
<dbReference type="AlphaFoldDB" id="A0AAN9EL74"/>
<keyword evidence="1" id="KW-0479">Metal-binding</keyword>
<feature type="domain" description="RING-type" evidence="2">
    <location>
        <begin position="396"/>
        <end position="436"/>
    </location>
</feature>
<dbReference type="InterPro" id="IPR013083">
    <property type="entry name" value="Znf_RING/FYVE/PHD"/>
</dbReference>
<gene>
    <name evidence="3" type="ORF">RIF29_25232</name>
</gene>
<keyword evidence="1" id="KW-0862">Zinc</keyword>
<name>A0AAN9EL74_CROPI</name>
<dbReference type="GO" id="GO:0008270">
    <property type="term" value="F:zinc ion binding"/>
    <property type="evidence" value="ECO:0007669"/>
    <property type="project" value="UniProtKB-KW"/>
</dbReference>
<dbReference type="InterPro" id="IPR001841">
    <property type="entry name" value="Znf_RING"/>
</dbReference>
<dbReference type="PROSITE" id="PS51273">
    <property type="entry name" value="GATASE_TYPE_1"/>
    <property type="match status" value="1"/>
</dbReference>
<proteinExistence type="predicted"/>
<keyword evidence="4" id="KW-1185">Reference proteome</keyword>
<dbReference type="Proteomes" id="UP001372338">
    <property type="component" value="Unassembled WGS sequence"/>
</dbReference>
<dbReference type="Gene3D" id="3.30.40.10">
    <property type="entry name" value="Zinc/RING finger domain, C3HC4 (zinc finger)"/>
    <property type="match status" value="1"/>
</dbReference>
<protein>
    <recommendedName>
        <fullName evidence="2">RING-type domain-containing protein</fullName>
    </recommendedName>
</protein>
<dbReference type="EMBL" id="JAYWIO010000005">
    <property type="protein sequence ID" value="KAK7259622.1"/>
    <property type="molecule type" value="Genomic_DNA"/>
</dbReference>
<keyword evidence="1" id="KW-0863">Zinc-finger</keyword>
<dbReference type="GO" id="GO:0005829">
    <property type="term" value="C:cytosol"/>
    <property type="evidence" value="ECO:0007669"/>
    <property type="project" value="TreeGrafter"/>
</dbReference>
<reference evidence="3 4" key="1">
    <citation type="submission" date="2024-01" db="EMBL/GenBank/DDBJ databases">
        <title>The genomes of 5 underutilized Papilionoideae crops provide insights into root nodulation and disease resistanc.</title>
        <authorList>
            <person name="Yuan L."/>
        </authorList>
    </citation>
    <scope>NUCLEOTIDE SEQUENCE [LARGE SCALE GENOMIC DNA]</scope>
    <source>
        <strain evidence="3">ZHUSHIDOU_FW_LH</strain>
        <tissue evidence="3">Leaf</tissue>
    </source>
</reference>
<dbReference type="Pfam" id="PF13920">
    <property type="entry name" value="zf-C3HC4_3"/>
    <property type="match status" value="1"/>
</dbReference>
<evidence type="ECO:0000313" key="4">
    <source>
        <dbReference type="Proteomes" id="UP001372338"/>
    </source>
</evidence>
<evidence type="ECO:0000313" key="3">
    <source>
        <dbReference type="EMBL" id="KAK7259622.1"/>
    </source>
</evidence>
<accession>A0AAN9EL74</accession>
<dbReference type="PROSITE" id="PS50089">
    <property type="entry name" value="ZF_RING_2"/>
    <property type="match status" value="1"/>
</dbReference>
<organism evidence="3 4">
    <name type="scientific">Crotalaria pallida</name>
    <name type="common">Smooth rattlebox</name>
    <name type="synonym">Crotalaria striata</name>
    <dbReference type="NCBI Taxonomy" id="3830"/>
    <lineage>
        <taxon>Eukaryota</taxon>
        <taxon>Viridiplantae</taxon>
        <taxon>Streptophyta</taxon>
        <taxon>Embryophyta</taxon>
        <taxon>Tracheophyta</taxon>
        <taxon>Spermatophyta</taxon>
        <taxon>Magnoliopsida</taxon>
        <taxon>eudicotyledons</taxon>
        <taxon>Gunneridae</taxon>
        <taxon>Pentapetalae</taxon>
        <taxon>rosids</taxon>
        <taxon>fabids</taxon>
        <taxon>Fabales</taxon>
        <taxon>Fabaceae</taxon>
        <taxon>Papilionoideae</taxon>
        <taxon>50 kb inversion clade</taxon>
        <taxon>genistoids sensu lato</taxon>
        <taxon>core genistoids</taxon>
        <taxon>Crotalarieae</taxon>
        <taxon>Crotalaria</taxon>
    </lineage>
</organism>
<dbReference type="SUPFAM" id="SSF57850">
    <property type="entry name" value="RING/U-box"/>
    <property type="match status" value="1"/>
</dbReference>
<dbReference type="PANTHER" id="PTHR43235">
    <property type="entry name" value="GLUTAMINE AMIDOTRANSFERASE PB2B2.05-RELATED"/>
    <property type="match status" value="1"/>
</dbReference>
<dbReference type="SUPFAM" id="SSF52317">
    <property type="entry name" value="Class I glutamine amidotransferase-like"/>
    <property type="match status" value="1"/>
</dbReference>